<gene>
    <name evidence="1" type="primary">yidD</name>
    <name evidence="1" type="ORF">K4A83_00360</name>
</gene>
<proteinExistence type="predicted"/>
<reference evidence="1 2" key="1">
    <citation type="submission" date="2021-08" db="EMBL/GenBank/DDBJ databases">
        <title>Draft genome sequence of Spirulina subsalsa with high tolerance to salinity and hype-accumulation of phycocyanin.</title>
        <authorList>
            <person name="Pei H."/>
            <person name="Jiang L."/>
        </authorList>
    </citation>
    <scope>NUCLEOTIDE SEQUENCE [LARGE SCALE GENOMIC DNA]</scope>
    <source>
        <strain evidence="1 2">FACHB-351</strain>
    </source>
</reference>
<dbReference type="NCBIfam" id="TIGR00278">
    <property type="entry name" value="membrane protein insertion efficiency factor YidD"/>
    <property type="match status" value="1"/>
</dbReference>
<dbReference type="Proteomes" id="UP001526426">
    <property type="component" value="Unassembled WGS sequence"/>
</dbReference>
<organism evidence="1 2">
    <name type="scientific">Spirulina subsalsa FACHB-351</name>
    <dbReference type="NCBI Taxonomy" id="234711"/>
    <lineage>
        <taxon>Bacteria</taxon>
        <taxon>Bacillati</taxon>
        <taxon>Cyanobacteriota</taxon>
        <taxon>Cyanophyceae</taxon>
        <taxon>Spirulinales</taxon>
        <taxon>Spirulinaceae</taxon>
        <taxon>Spirulina</taxon>
    </lineage>
</organism>
<dbReference type="Pfam" id="PF01809">
    <property type="entry name" value="YidD"/>
    <property type="match status" value="1"/>
</dbReference>
<name>A0ABT3KZQ1_9CYAN</name>
<protein>
    <submittedName>
        <fullName evidence="1">Membrane protein insertion efficiency factor YidD</fullName>
    </submittedName>
</protein>
<comment type="caution">
    <text evidence="1">The sequence shown here is derived from an EMBL/GenBank/DDBJ whole genome shotgun (WGS) entry which is preliminary data.</text>
</comment>
<accession>A0ABT3KZQ1</accession>
<dbReference type="InterPro" id="IPR002696">
    <property type="entry name" value="Membr_insert_effic_factor_YidD"/>
</dbReference>
<dbReference type="RefSeq" id="WP_265262383.1">
    <property type="nucleotide sequence ID" value="NZ_JAIHOM010000001.1"/>
</dbReference>
<sequence>MVNDLPSSRNLRPLSGAVDAIALLSIRGYQRYLSPHKGFSCAYRSEHGGESCSEYVKKAIASHGLIAALPLIEQRFQDCEQAEVLMIYGGSVKDDERSYREWKKGQFRQRTRREMYRERQSCCSRGCRQIPLVSRCGWL</sequence>
<keyword evidence="2" id="KW-1185">Reference proteome</keyword>
<evidence type="ECO:0000313" key="1">
    <source>
        <dbReference type="EMBL" id="MCW6034731.1"/>
    </source>
</evidence>
<dbReference type="EMBL" id="JAIHOM010000001">
    <property type="protein sequence ID" value="MCW6034731.1"/>
    <property type="molecule type" value="Genomic_DNA"/>
</dbReference>
<evidence type="ECO:0000313" key="2">
    <source>
        <dbReference type="Proteomes" id="UP001526426"/>
    </source>
</evidence>
<dbReference type="SMART" id="SM01234">
    <property type="entry name" value="Haemolytic"/>
    <property type="match status" value="1"/>
</dbReference>